<evidence type="ECO:0000313" key="2">
    <source>
        <dbReference type="Proteomes" id="UP000650466"/>
    </source>
</evidence>
<reference evidence="1" key="1">
    <citation type="submission" date="2020-09" db="EMBL/GenBank/DDBJ databases">
        <title>Draft Genome Sequence of Paenibacillus sp. WST5.</title>
        <authorList>
            <person name="Bao Z."/>
        </authorList>
    </citation>
    <scope>NUCLEOTIDE SEQUENCE</scope>
    <source>
        <strain evidence="1">WST5</strain>
    </source>
</reference>
<evidence type="ECO:0000313" key="1">
    <source>
        <dbReference type="EMBL" id="MBD0381283.1"/>
    </source>
</evidence>
<comment type="caution">
    <text evidence="1">The sequence shown here is derived from an EMBL/GenBank/DDBJ whole genome shotgun (WGS) entry which is preliminary data.</text>
</comment>
<dbReference type="Proteomes" id="UP000650466">
    <property type="component" value="Unassembled WGS sequence"/>
</dbReference>
<dbReference type="EMBL" id="JACVVD010000004">
    <property type="protein sequence ID" value="MBD0381283.1"/>
    <property type="molecule type" value="Genomic_DNA"/>
</dbReference>
<sequence length="89" mass="10264">MTPHELNLHIHAYTDRMKVDAEERITMAYLMASWSRADKLPSLKSILQKVEQSGKPKQAKTTEQLIAFAQKMHEDFMSRSGEENESNDL</sequence>
<organism evidence="1 2">
    <name type="scientific">Paenibacillus sedimenti</name>
    <dbReference type="NCBI Taxonomy" id="2770274"/>
    <lineage>
        <taxon>Bacteria</taxon>
        <taxon>Bacillati</taxon>
        <taxon>Bacillota</taxon>
        <taxon>Bacilli</taxon>
        <taxon>Bacillales</taxon>
        <taxon>Paenibacillaceae</taxon>
        <taxon>Paenibacillus</taxon>
    </lineage>
</organism>
<accession>A0A926QK15</accession>
<name>A0A926QK15_9BACL</name>
<protein>
    <submittedName>
        <fullName evidence="1">Uncharacterized protein</fullName>
    </submittedName>
</protein>
<dbReference type="AlphaFoldDB" id="A0A926QK15"/>
<proteinExistence type="predicted"/>
<dbReference type="RefSeq" id="WP_188175073.1">
    <property type="nucleotide sequence ID" value="NZ_JACVVD010000004.1"/>
</dbReference>
<keyword evidence="2" id="KW-1185">Reference proteome</keyword>
<gene>
    <name evidence="1" type="ORF">ICC18_14250</name>
</gene>